<feature type="compositionally biased region" description="Low complexity" evidence="1">
    <location>
        <begin position="421"/>
        <end position="436"/>
    </location>
</feature>
<feature type="compositionally biased region" description="Polar residues" evidence="1">
    <location>
        <begin position="224"/>
        <end position="248"/>
    </location>
</feature>
<gene>
    <name evidence="3" type="ORF">BCV72DRAFT_303334</name>
</gene>
<sequence length="448" mass="50320">MALEENTVNYIKSIISKEPKTGWDSTHIAGKLSEDLVNLIAGSFKDFDKQTKLDILLSLLHLKSRDLIAIRENFEEICNIASKDDDKFVNIIADILKTYPDTQQLNVNIEYWNEPDSVLNRVKSFIRENGIHFHSPEYMLLDPKVRPVPTVASPIFTSWQPTVAKHFELTSNTEDLIHPINPGDQLIALVSMEERAEQVESSVVAAQKRPGLDMSNIGKRMAATSPTANIPNPINTFASPPTTPTSGNFPRPIRPPPRGPPSGGSSLFITKPRQRPPTGKPIQRSPSGSRTSATLPRGFQRQQRVQMLDFKAATEFEQTAAHEVSRAEQRLRAQKEEVKMEKKRMAEEKKAEGKKSRKNSLSTPTTEKTQEQVEQAQEQEQQTDQDQQRQQLDQQIQQHLDALSSNSQSPPQPSPQPSPAQSPTHQQPPRLPQQLPVKKAYTGKKTDF</sequence>
<feature type="compositionally biased region" description="Basic and acidic residues" evidence="1">
    <location>
        <begin position="323"/>
        <end position="354"/>
    </location>
</feature>
<dbReference type="VEuPathDB" id="FungiDB:BCV72DRAFT_303334"/>
<dbReference type="EMBL" id="KV921883">
    <property type="protein sequence ID" value="ORE08794.1"/>
    <property type="molecule type" value="Genomic_DNA"/>
</dbReference>
<feature type="domain" description="NELF-A N-terminal" evidence="2">
    <location>
        <begin position="22"/>
        <end position="113"/>
    </location>
</feature>
<feature type="compositionally biased region" description="Polar residues" evidence="1">
    <location>
        <begin position="284"/>
        <end position="300"/>
    </location>
</feature>
<dbReference type="OrthoDB" id="2135488at2759"/>
<evidence type="ECO:0000259" key="2">
    <source>
        <dbReference type="Pfam" id="PF23553"/>
    </source>
</evidence>
<evidence type="ECO:0000256" key="1">
    <source>
        <dbReference type="SAM" id="MobiDB-lite"/>
    </source>
</evidence>
<reference evidence="3" key="1">
    <citation type="journal article" date="2016" name="Proc. Natl. Acad. Sci. U.S.A.">
        <title>Lipid metabolic changes in an early divergent fungus govern the establishment of a mutualistic symbiosis with endobacteria.</title>
        <authorList>
            <person name="Lastovetsky O.A."/>
            <person name="Gaspar M.L."/>
            <person name="Mondo S.J."/>
            <person name="LaButti K.M."/>
            <person name="Sandor L."/>
            <person name="Grigoriev I.V."/>
            <person name="Henry S.A."/>
            <person name="Pawlowska T.E."/>
        </authorList>
    </citation>
    <scope>NUCLEOTIDE SEQUENCE [LARGE SCALE GENOMIC DNA]</scope>
    <source>
        <strain evidence="3">ATCC 52814</strain>
    </source>
</reference>
<accession>A0A1X0R9Z3</accession>
<dbReference type="InterPro" id="IPR056557">
    <property type="entry name" value="NELF-A_N"/>
</dbReference>
<evidence type="ECO:0000313" key="3">
    <source>
        <dbReference type="EMBL" id="ORE08794.1"/>
    </source>
</evidence>
<feature type="region of interest" description="Disordered" evidence="1">
    <location>
        <begin position="321"/>
        <end position="448"/>
    </location>
</feature>
<proteinExistence type="predicted"/>
<feature type="compositionally biased region" description="Pro residues" evidence="1">
    <location>
        <begin position="410"/>
        <end position="420"/>
    </location>
</feature>
<name>A0A1X0R9Z3_RHIZD</name>
<protein>
    <recommendedName>
        <fullName evidence="2">NELF-A N-terminal domain-containing protein</fullName>
    </recommendedName>
</protein>
<dbReference type="Proteomes" id="UP000242414">
    <property type="component" value="Unassembled WGS sequence"/>
</dbReference>
<feature type="compositionally biased region" description="Low complexity" evidence="1">
    <location>
        <begin position="363"/>
        <end position="409"/>
    </location>
</feature>
<dbReference type="AlphaFoldDB" id="A0A1X0R9Z3"/>
<dbReference type="Pfam" id="PF23553">
    <property type="entry name" value="NELF-A_N"/>
    <property type="match status" value="1"/>
</dbReference>
<organism evidence="3">
    <name type="scientific">Rhizopus microsporus var. microsporus</name>
    <dbReference type="NCBI Taxonomy" id="86635"/>
    <lineage>
        <taxon>Eukaryota</taxon>
        <taxon>Fungi</taxon>
        <taxon>Fungi incertae sedis</taxon>
        <taxon>Mucoromycota</taxon>
        <taxon>Mucoromycotina</taxon>
        <taxon>Mucoromycetes</taxon>
        <taxon>Mucorales</taxon>
        <taxon>Mucorineae</taxon>
        <taxon>Rhizopodaceae</taxon>
        <taxon>Rhizopus</taxon>
    </lineage>
</organism>
<feature type="region of interest" description="Disordered" evidence="1">
    <location>
        <begin position="223"/>
        <end position="300"/>
    </location>
</feature>